<sequence length="223" mass="25890">MQKSLCFLSDLAENNNREWFQTNKPAYESALDEMIAFADQLLSEMNKHDVIETPTGKKSLFRIYRDVRFSKDKTPYKTHWAGRFRRAGADRRGGYFYKIGLDEAYVMGGFFGPNAQDMLHFRNQIASDADPLRAVLQSKAFKNAFGELLGEQLKTAPKGFEKDHPEIDLLRYKQYIIRHDFTQRQVKDSNFPEIMSDAFKEMRPFLDCMTEMITTDLNGISLI</sequence>
<evidence type="ECO:0000313" key="2">
    <source>
        <dbReference type="Proteomes" id="UP000198393"/>
    </source>
</evidence>
<dbReference type="RefSeq" id="WP_089356849.1">
    <property type="nucleotide sequence ID" value="NZ_FZPD01000003.1"/>
</dbReference>
<organism evidence="1 2">
    <name type="scientific">Ekhidna lutea</name>
    <dbReference type="NCBI Taxonomy" id="447679"/>
    <lineage>
        <taxon>Bacteria</taxon>
        <taxon>Pseudomonadati</taxon>
        <taxon>Bacteroidota</taxon>
        <taxon>Cytophagia</taxon>
        <taxon>Cytophagales</taxon>
        <taxon>Reichenbachiellaceae</taxon>
        <taxon>Ekhidna</taxon>
    </lineage>
</organism>
<keyword evidence="2" id="KW-1185">Reference proteome</keyword>
<dbReference type="PIRSF" id="PIRSF028451">
    <property type="entry name" value="UCP028451"/>
    <property type="match status" value="1"/>
</dbReference>
<gene>
    <name evidence="1" type="ORF">SAMN05421640_2138</name>
</gene>
<dbReference type="Proteomes" id="UP000198393">
    <property type="component" value="Unassembled WGS sequence"/>
</dbReference>
<reference evidence="1 2" key="1">
    <citation type="submission" date="2017-06" db="EMBL/GenBank/DDBJ databases">
        <authorList>
            <person name="Kim H.J."/>
            <person name="Triplett B.A."/>
        </authorList>
    </citation>
    <scope>NUCLEOTIDE SEQUENCE [LARGE SCALE GENOMIC DNA]</scope>
    <source>
        <strain evidence="1 2">DSM 19307</strain>
    </source>
</reference>
<name>A0A239JFN8_EKHLU</name>
<dbReference type="Pfam" id="PF09365">
    <property type="entry name" value="DUF2461"/>
    <property type="match status" value="1"/>
</dbReference>
<dbReference type="AlphaFoldDB" id="A0A239JFN8"/>
<dbReference type="PANTHER" id="PTHR36452:SF1">
    <property type="entry name" value="DUF2461 DOMAIN-CONTAINING PROTEIN"/>
    <property type="match status" value="1"/>
</dbReference>
<dbReference type="InterPro" id="IPR015996">
    <property type="entry name" value="UCP028451"/>
</dbReference>
<proteinExistence type="predicted"/>
<evidence type="ECO:0000313" key="1">
    <source>
        <dbReference type="EMBL" id="SNT04422.1"/>
    </source>
</evidence>
<dbReference type="EMBL" id="FZPD01000003">
    <property type="protein sequence ID" value="SNT04422.1"/>
    <property type="molecule type" value="Genomic_DNA"/>
</dbReference>
<dbReference type="PANTHER" id="PTHR36452">
    <property type="entry name" value="CHROMOSOME 12, WHOLE GENOME SHOTGUN SEQUENCE"/>
    <property type="match status" value="1"/>
</dbReference>
<dbReference type="InterPro" id="IPR012808">
    <property type="entry name" value="CHP02453"/>
</dbReference>
<protein>
    <submittedName>
        <fullName evidence="1">TIGR02453 family protein</fullName>
    </submittedName>
</protein>
<dbReference type="OrthoDB" id="9794241at2"/>
<dbReference type="NCBIfam" id="TIGR02453">
    <property type="entry name" value="TIGR02453 family protein"/>
    <property type="match status" value="1"/>
</dbReference>
<accession>A0A239JFN8</accession>